<dbReference type="InterPro" id="IPR008775">
    <property type="entry name" value="Phytyl_CoA_dOase-like"/>
</dbReference>
<proteinExistence type="predicted"/>
<dbReference type="PANTHER" id="PTHR31630">
    <property type="entry name" value="PHYTANOYL-COA DIOXYGENASE-RELATED-RELATED"/>
    <property type="match status" value="1"/>
</dbReference>
<dbReference type="EMBL" id="BAABJZ010000006">
    <property type="protein sequence ID" value="GAA4875068.1"/>
    <property type="molecule type" value="Genomic_DNA"/>
</dbReference>
<name>A0ABP9EDC9_9GAMM</name>
<dbReference type="Pfam" id="PF05721">
    <property type="entry name" value="PhyH"/>
    <property type="match status" value="1"/>
</dbReference>
<keyword evidence="2" id="KW-1185">Reference proteome</keyword>
<dbReference type="RefSeq" id="WP_345333143.1">
    <property type="nucleotide sequence ID" value="NZ_BAABJZ010000006.1"/>
</dbReference>
<comment type="caution">
    <text evidence="1">The sequence shown here is derived from an EMBL/GenBank/DDBJ whole genome shotgun (WGS) entry which is preliminary data.</text>
</comment>
<dbReference type="Proteomes" id="UP001499988">
    <property type="component" value="Unassembled WGS sequence"/>
</dbReference>
<sequence>MHNGATGSNASTIGIEALGEFWRDRMAGQSVCRWRADRDLALMNALGIGLHQCLVFLYGQRPSFADFERWIVATAGLPVEATVSRFNAAMDAAKMSREVQRQLAQITAAAPVLTPEALQHWQARGYLVLRQAISKAQADVAAEAVWHTLQASPNDADSWYGRANGIMVELIQHPALRAIRGSARIRKAFSQLWGSADLWPSADRCSFHPPQRPGWPFPGPDLHWDLDLSQPLRFATQGLVYLTDTPPEQGALTLVPGFQHRLADWLAALPAGVDPQQQDLHELGSIPVPAQAGDMVIWHAALPHGSRPNLGRMPRLVQYLNLAPIDIDAAQSSLGVAAGGFS</sequence>
<dbReference type="SUPFAM" id="SSF51197">
    <property type="entry name" value="Clavaminate synthase-like"/>
    <property type="match status" value="1"/>
</dbReference>
<reference evidence="2" key="1">
    <citation type="journal article" date="2019" name="Int. J. Syst. Evol. Microbiol.">
        <title>The Global Catalogue of Microorganisms (GCM) 10K type strain sequencing project: providing services to taxonomists for standard genome sequencing and annotation.</title>
        <authorList>
            <consortium name="The Broad Institute Genomics Platform"/>
            <consortium name="The Broad Institute Genome Sequencing Center for Infectious Disease"/>
            <person name="Wu L."/>
            <person name="Ma J."/>
        </authorList>
    </citation>
    <scope>NUCLEOTIDE SEQUENCE [LARGE SCALE GENOMIC DNA]</scope>
    <source>
        <strain evidence="2">JCM 18401</strain>
    </source>
</reference>
<dbReference type="Gene3D" id="2.60.120.620">
    <property type="entry name" value="q2cbj1_9rhob like domain"/>
    <property type="match status" value="1"/>
</dbReference>
<organism evidence="1 2">
    <name type="scientific">Ferrimonas pelagia</name>
    <dbReference type="NCBI Taxonomy" id="1177826"/>
    <lineage>
        <taxon>Bacteria</taxon>
        <taxon>Pseudomonadati</taxon>
        <taxon>Pseudomonadota</taxon>
        <taxon>Gammaproteobacteria</taxon>
        <taxon>Alteromonadales</taxon>
        <taxon>Ferrimonadaceae</taxon>
        <taxon>Ferrimonas</taxon>
    </lineage>
</organism>
<accession>A0ABP9EDC9</accession>
<dbReference type="PANTHER" id="PTHR31630:SF6">
    <property type="entry name" value="PHYTANOYL-COA DIOXYGENASE-RELATED"/>
    <property type="match status" value="1"/>
</dbReference>
<gene>
    <name evidence="1" type="ORF">GCM10023333_05330</name>
</gene>
<evidence type="ECO:0008006" key="3">
    <source>
        <dbReference type="Google" id="ProtNLM"/>
    </source>
</evidence>
<evidence type="ECO:0000313" key="1">
    <source>
        <dbReference type="EMBL" id="GAA4875068.1"/>
    </source>
</evidence>
<protein>
    <recommendedName>
        <fullName evidence="3">Phytanoyl-CoA dioxygenase</fullName>
    </recommendedName>
</protein>
<evidence type="ECO:0000313" key="2">
    <source>
        <dbReference type="Proteomes" id="UP001499988"/>
    </source>
</evidence>